<protein>
    <submittedName>
        <fullName evidence="2">Uncharacterized protein</fullName>
    </submittedName>
</protein>
<sequence>MKGNIWTVAVTAIFLGVMLQAADLSYDSGAGGMTGEVAQLLGPLGAIIGVVFVVSAAGAFITIFSGGSY</sequence>
<comment type="caution">
    <text evidence="2">The sequence shown here is derived from an EMBL/GenBank/DDBJ whole genome shotgun (WGS) entry which is preliminary data.</text>
</comment>
<name>A0A482TNQ7_9EURY</name>
<gene>
    <name evidence="2" type="ORF">ELS19_06155</name>
</gene>
<keyword evidence="1" id="KW-1133">Transmembrane helix</keyword>
<accession>A0A482TNQ7</accession>
<organism evidence="2 3">
    <name type="scientific">Halogeometricum borinquense</name>
    <dbReference type="NCBI Taxonomy" id="60847"/>
    <lineage>
        <taxon>Archaea</taxon>
        <taxon>Methanobacteriati</taxon>
        <taxon>Methanobacteriota</taxon>
        <taxon>Stenosarchaea group</taxon>
        <taxon>Halobacteria</taxon>
        <taxon>Halobacteriales</taxon>
        <taxon>Haloferacaceae</taxon>
        <taxon>Halogeometricum</taxon>
    </lineage>
</organism>
<evidence type="ECO:0000313" key="3">
    <source>
        <dbReference type="Proteomes" id="UP000294028"/>
    </source>
</evidence>
<dbReference type="Proteomes" id="UP000294028">
    <property type="component" value="Unassembled WGS sequence"/>
</dbReference>
<keyword evidence="1" id="KW-0472">Membrane</keyword>
<reference evidence="2 3" key="1">
    <citation type="submission" date="2018-12" db="EMBL/GenBank/DDBJ databases">
        <title>Genome analysis provides insights into bioremediation potentialities of Halogeometricum borinquense strain N11.</title>
        <authorList>
            <person name="Najjari A."/>
            <person name="Youssef N."/>
            <person name="Fhoula I."/>
            <person name="Ben Dhia O."/>
            <person name="Mahjoubi M."/>
            <person name="Ouzari H.I."/>
            <person name="Cherif A."/>
        </authorList>
    </citation>
    <scope>NUCLEOTIDE SEQUENCE [LARGE SCALE GENOMIC DNA]</scope>
    <source>
        <strain evidence="2 3">N11</strain>
    </source>
</reference>
<feature type="transmembrane region" description="Helical" evidence="1">
    <location>
        <begin position="45"/>
        <end position="64"/>
    </location>
</feature>
<dbReference type="EMBL" id="RZHH01000002">
    <property type="protein sequence ID" value="RYJ13579.1"/>
    <property type="molecule type" value="Genomic_DNA"/>
</dbReference>
<proteinExistence type="predicted"/>
<keyword evidence="1" id="KW-0812">Transmembrane</keyword>
<dbReference type="AlphaFoldDB" id="A0A482TNQ7"/>
<evidence type="ECO:0000313" key="2">
    <source>
        <dbReference type="EMBL" id="RYJ13579.1"/>
    </source>
</evidence>
<dbReference type="RefSeq" id="WP_129783999.1">
    <property type="nucleotide sequence ID" value="NZ_RZHH01000002.1"/>
</dbReference>
<evidence type="ECO:0000256" key="1">
    <source>
        <dbReference type="SAM" id="Phobius"/>
    </source>
</evidence>